<evidence type="ECO:0000313" key="9">
    <source>
        <dbReference type="Proteomes" id="UP000034207"/>
    </source>
</evidence>
<dbReference type="EMBL" id="LBVV01000033">
    <property type="protein sequence ID" value="KKQ92904.1"/>
    <property type="molecule type" value="Genomic_DNA"/>
</dbReference>
<evidence type="ECO:0000256" key="1">
    <source>
        <dbReference type="ARBA" id="ARBA00022741"/>
    </source>
</evidence>
<dbReference type="PANTHER" id="PTHR47642">
    <property type="entry name" value="ATP-DEPENDENT DNA HELICASE"/>
    <property type="match status" value="1"/>
</dbReference>
<dbReference type="SUPFAM" id="SSF52540">
    <property type="entry name" value="P-loop containing nucleoside triphosphate hydrolases"/>
    <property type="match status" value="2"/>
</dbReference>
<evidence type="ECO:0000259" key="6">
    <source>
        <dbReference type="Pfam" id="PF05970"/>
    </source>
</evidence>
<keyword evidence="4" id="KW-0067">ATP-binding</keyword>
<evidence type="ECO:0000259" key="5">
    <source>
        <dbReference type="Pfam" id="PF02689"/>
    </source>
</evidence>
<keyword evidence="1" id="KW-0547">Nucleotide-binding</keyword>
<feature type="domain" description="WYL" evidence="7">
    <location>
        <begin position="502"/>
        <end position="567"/>
    </location>
</feature>
<keyword evidence="2" id="KW-0378">Hydrolase</keyword>
<dbReference type="GO" id="GO:0016787">
    <property type="term" value="F:hydrolase activity"/>
    <property type="evidence" value="ECO:0007669"/>
    <property type="project" value="UniProtKB-KW"/>
</dbReference>
<gene>
    <name evidence="8" type="ORF">UT18_C0033G0002</name>
</gene>
<dbReference type="InterPro" id="IPR051055">
    <property type="entry name" value="PIF1_helicase"/>
</dbReference>
<dbReference type="Pfam" id="PF02689">
    <property type="entry name" value="Herpes_Helicase"/>
    <property type="match status" value="1"/>
</dbReference>
<dbReference type="Proteomes" id="UP000034207">
    <property type="component" value="Unassembled WGS sequence"/>
</dbReference>
<dbReference type="GO" id="GO:0005524">
    <property type="term" value="F:ATP binding"/>
    <property type="evidence" value="ECO:0007669"/>
    <property type="project" value="UniProtKB-KW"/>
</dbReference>
<dbReference type="AlphaFoldDB" id="A0A0G0P448"/>
<reference evidence="8 9" key="1">
    <citation type="journal article" date="2015" name="Nature">
        <title>rRNA introns, odd ribosomes, and small enigmatic genomes across a large radiation of phyla.</title>
        <authorList>
            <person name="Brown C.T."/>
            <person name="Hug L.A."/>
            <person name="Thomas B.C."/>
            <person name="Sharon I."/>
            <person name="Castelle C.J."/>
            <person name="Singh A."/>
            <person name="Wilkins M.J."/>
            <person name="Williams K.H."/>
            <person name="Banfield J.F."/>
        </authorList>
    </citation>
    <scope>NUCLEOTIDE SEQUENCE [LARGE SCALE GENOMIC DNA]</scope>
</reference>
<dbReference type="GO" id="GO:0000723">
    <property type="term" value="P:telomere maintenance"/>
    <property type="evidence" value="ECO:0007669"/>
    <property type="project" value="InterPro"/>
</dbReference>
<organism evidence="8 9">
    <name type="scientific">candidate division CPR2 bacterium GW2011_GWC2_39_10</name>
    <dbReference type="NCBI Taxonomy" id="1618345"/>
    <lineage>
        <taxon>Bacteria</taxon>
        <taxon>Bacteria division CPR2</taxon>
    </lineage>
</organism>
<evidence type="ECO:0000313" key="8">
    <source>
        <dbReference type="EMBL" id="KKQ92904.1"/>
    </source>
</evidence>
<evidence type="ECO:0000256" key="3">
    <source>
        <dbReference type="ARBA" id="ARBA00022806"/>
    </source>
</evidence>
<dbReference type="FunFam" id="3.40.50.300:FF:001498">
    <property type="entry name" value="ATP-dependent DNA helicase"/>
    <property type="match status" value="1"/>
</dbReference>
<dbReference type="Gene3D" id="3.40.50.300">
    <property type="entry name" value="P-loop containing nucleotide triphosphate hydrolases"/>
    <property type="match status" value="2"/>
</dbReference>
<keyword evidence="3 8" id="KW-0347">Helicase</keyword>
<protein>
    <submittedName>
        <fullName evidence="8">PIF1 helicase</fullName>
    </submittedName>
</protein>
<name>A0A0G0P448_UNCC2</name>
<dbReference type="GO" id="GO:0003678">
    <property type="term" value="F:DNA helicase activity"/>
    <property type="evidence" value="ECO:0007669"/>
    <property type="project" value="InterPro"/>
</dbReference>
<evidence type="ECO:0000259" key="7">
    <source>
        <dbReference type="Pfam" id="PF13280"/>
    </source>
</evidence>
<dbReference type="PROSITE" id="PS52050">
    <property type="entry name" value="WYL"/>
    <property type="match status" value="1"/>
</dbReference>
<dbReference type="CDD" id="cd18809">
    <property type="entry name" value="SF1_C_RecD"/>
    <property type="match status" value="1"/>
</dbReference>
<dbReference type="InterPro" id="IPR010285">
    <property type="entry name" value="DNA_helicase_pif1-like_DEAD"/>
</dbReference>
<sequence length="569" mass="65624">MVGLRKSSKVAFGFKAGRSLLLWKRRRFWGRIDEIKRYSMQYIPNSNIKLDLNEQFQAACNLMENTRQNVFITGKAGTGKSTILSYFRNHTKKETVVLAPTGVAAINIQGQTIHSFFKFKPNITLSKVKRLYNNKSGKLNIYEKIDTIIIDEISMVRADLLDCVDKFLRLNGKDIEKPFGGIQMIFIGDLYQLPPVVSGNEKSIFKGDYNSEYFFDAKIFDKSLFGCSFEMEFLELEKIYRQKDQAFIDILNTIRNNTVSANELEVLNKRFSPNFKHSLDDYYIYLTTTNKMAAGINNDRLNGVKKQNFTFRGTLSGDFDKKYLPTDIELNLKVGAQVMLLNNDTRERWVNGSIGIIKDIIDDETDTPSIMVELSTGSTVCVEPYTWTVFHFDYDQKQKSLVSKTVGSFTQYPIKLAWAITIHKSQGKTFDKVIIDIRNGTFAHGQMYVALSRCTSLDGIVLKKEILKKHILMDWRVTRFITKYQYDLADKKCSLDDKIIIINEAIKNKKTLEIIYLKAKDEKSKRKIKPSFLGELIYLDKKFLGVKAFCLDRGEDRTFRVDRILEIIL</sequence>
<dbReference type="Pfam" id="PF13280">
    <property type="entry name" value="WYL"/>
    <property type="match status" value="1"/>
</dbReference>
<proteinExistence type="predicted"/>
<dbReference type="STRING" id="1618345.UT18_C0033G0002"/>
<dbReference type="InterPro" id="IPR026881">
    <property type="entry name" value="WYL_dom"/>
</dbReference>
<dbReference type="GO" id="GO:0006281">
    <property type="term" value="P:DNA repair"/>
    <property type="evidence" value="ECO:0007669"/>
    <property type="project" value="InterPro"/>
</dbReference>
<dbReference type="InterPro" id="IPR003840">
    <property type="entry name" value="DNA_helicase_dom"/>
</dbReference>
<dbReference type="PATRIC" id="fig|1618345.3.peg.1209"/>
<feature type="domain" description="DNA replication helicase" evidence="5">
    <location>
        <begin position="365"/>
        <end position="483"/>
    </location>
</feature>
<evidence type="ECO:0000256" key="4">
    <source>
        <dbReference type="ARBA" id="ARBA00022840"/>
    </source>
</evidence>
<evidence type="ECO:0000256" key="2">
    <source>
        <dbReference type="ARBA" id="ARBA00022801"/>
    </source>
</evidence>
<dbReference type="Pfam" id="PF05970">
    <property type="entry name" value="PIF1"/>
    <property type="match status" value="1"/>
</dbReference>
<dbReference type="InterPro" id="IPR027417">
    <property type="entry name" value="P-loop_NTPase"/>
</dbReference>
<comment type="caution">
    <text evidence="8">The sequence shown here is derived from an EMBL/GenBank/DDBJ whole genome shotgun (WGS) entry which is preliminary data.</text>
</comment>
<accession>A0A0G0P448</accession>
<feature type="domain" description="DNA helicase Pif1-like DEAD-box helicase" evidence="6">
    <location>
        <begin position="62"/>
        <end position="262"/>
    </location>
</feature>